<dbReference type="Pfam" id="PF01177">
    <property type="entry name" value="Asp_Glu_race"/>
    <property type="match status" value="1"/>
</dbReference>
<reference evidence="3" key="1">
    <citation type="journal article" date="2019" name="Int. J. Syst. Evol. Microbiol.">
        <title>The Global Catalogue of Microorganisms (GCM) 10K type strain sequencing project: providing services to taxonomists for standard genome sequencing and annotation.</title>
        <authorList>
            <consortium name="The Broad Institute Genomics Platform"/>
            <consortium name="The Broad Institute Genome Sequencing Center for Infectious Disease"/>
            <person name="Wu L."/>
            <person name="Ma J."/>
        </authorList>
    </citation>
    <scope>NUCLEOTIDE SEQUENCE [LARGE SCALE GENOMIC DNA]</scope>
    <source>
        <strain evidence="3">JCM 18423</strain>
    </source>
</reference>
<dbReference type="EMBL" id="BAABKD010000009">
    <property type="protein sequence ID" value="GAA5089698.1"/>
    <property type="molecule type" value="Genomic_DNA"/>
</dbReference>
<proteinExistence type="inferred from homology"/>
<dbReference type="Proteomes" id="UP001500227">
    <property type="component" value="Unassembled WGS sequence"/>
</dbReference>
<protein>
    <submittedName>
        <fullName evidence="2">Aspartate/glutamate racemase family protein</fullName>
    </submittedName>
</protein>
<dbReference type="InterPro" id="IPR052186">
    <property type="entry name" value="Hydantoin_racemase-like"/>
</dbReference>
<evidence type="ECO:0000256" key="1">
    <source>
        <dbReference type="ARBA" id="ARBA00038414"/>
    </source>
</evidence>
<comment type="similarity">
    <text evidence="1">Belongs to the HyuE racemase family.</text>
</comment>
<organism evidence="2 3">
    <name type="scientific">Paenalcaligenes hermetiae</name>
    <dbReference type="NCBI Taxonomy" id="1157987"/>
    <lineage>
        <taxon>Bacteria</taxon>
        <taxon>Pseudomonadati</taxon>
        <taxon>Pseudomonadota</taxon>
        <taxon>Betaproteobacteria</taxon>
        <taxon>Burkholderiales</taxon>
        <taxon>Alcaligenaceae</taxon>
        <taxon>Paenalcaligenes</taxon>
    </lineage>
</organism>
<dbReference type="Gene3D" id="3.40.50.12500">
    <property type="match status" value="1"/>
</dbReference>
<dbReference type="PANTHER" id="PTHR28047">
    <property type="entry name" value="PROTEIN DCG1"/>
    <property type="match status" value="1"/>
</dbReference>
<evidence type="ECO:0000313" key="2">
    <source>
        <dbReference type="EMBL" id="GAA5089698.1"/>
    </source>
</evidence>
<dbReference type="PANTHER" id="PTHR28047:SF5">
    <property type="entry name" value="PROTEIN DCG1"/>
    <property type="match status" value="1"/>
</dbReference>
<dbReference type="InterPro" id="IPR015942">
    <property type="entry name" value="Asp/Glu/hydantoin_racemase"/>
</dbReference>
<accession>A0ABP9M5E5</accession>
<comment type="caution">
    <text evidence="2">The sequence shown here is derived from an EMBL/GenBank/DDBJ whole genome shotgun (WGS) entry which is preliminary data.</text>
</comment>
<evidence type="ECO:0000313" key="3">
    <source>
        <dbReference type="Proteomes" id="UP001500227"/>
    </source>
</evidence>
<sequence>MKIWHQSSVDLENYPVYKASLAKHYAKVASPGTEIHLHGVPEQMWHGMSPSEVMRVPYAYHKAMSGQLLHNVYRAEQEGYDAFVIGTYTEPLLRECRSLVDIPVISMPESTVLISCSMATKIGLVTLNDENLWFLKNAMHRHQFEGRVSGIYVIEPQLPEREMDAVFLNPTDYIEAFLHTARRAIKEGADLIIPAEGLVAEVLAANDVFEVDGVSILDGVGAPLMYAEMLARLHKLTGLHAGRQWHYRKPSPELLKLYPASLE</sequence>
<dbReference type="RefSeq" id="WP_345370515.1">
    <property type="nucleotide sequence ID" value="NZ_BAABKD010000009.1"/>
</dbReference>
<name>A0ABP9M5E5_9BURK</name>
<gene>
    <name evidence="2" type="ORF">GCM10023337_12970</name>
</gene>
<keyword evidence="3" id="KW-1185">Reference proteome</keyword>
<dbReference type="InterPro" id="IPR053714">
    <property type="entry name" value="Iso_Racemase_Enz_sf"/>
</dbReference>